<reference evidence="1 2" key="1">
    <citation type="submission" date="2023-05" db="EMBL/GenBank/DDBJ databases">
        <title>Lysobacter sp. strain LF1 Genome sequencing and assembly.</title>
        <authorList>
            <person name="Jung Y."/>
        </authorList>
    </citation>
    <scope>NUCLEOTIDE SEQUENCE [LARGE SCALE GENOMIC DNA]</scope>
    <source>
        <strain evidence="1 2">LF1</strain>
    </source>
</reference>
<dbReference type="Proteomes" id="UP001321580">
    <property type="component" value="Unassembled WGS sequence"/>
</dbReference>
<keyword evidence="2" id="KW-1185">Reference proteome</keyword>
<protein>
    <submittedName>
        <fullName evidence="1">DUF488 domain-containing protein</fullName>
    </submittedName>
</protein>
<proteinExistence type="predicted"/>
<organism evidence="1 2">
    <name type="scientific">Lysobacter stagni</name>
    <dbReference type="NCBI Taxonomy" id="3045172"/>
    <lineage>
        <taxon>Bacteria</taxon>
        <taxon>Pseudomonadati</taxon>
        <taxon>Pseudomonadota</taxon>
        <taxon>Gammaproteobacteria</taxon>
        <taxon>Lysobacterales</taxon>
        <taxon>Lysobacteraceae</taxon>
        <taxon>Lysobacter</taxon>
    </lineage>
</organism>
<dbReference type="PANTHER" id="PTHR36849">
    <property type="entry name" value="CYTOPLASMIC PROTEIN-RELATED"/>
    <property type="match status" value="1"/>
</dbReference>
<dbReference type="PANTHER" id="PTHR36849:SF1">
    <property type="entry name" value="CYTOPLASMIC PROTEIN"/>
    <property type="match status" value="1"/>
</dbReference>
<evidence type="ECO:0000313" key="2">
    <source>
        <dbReference type="Proteomes" id="UP001321580"/>
    </source>
</evidence>
<accession>A0ABT6XFR6</accession>
<evidence type="ECO:0000313" key="1">
    <source>
        <dbReference type="EMBL" id="MDI9238982.1"/>
    </source>
</evidence>
<sequence>MPAPRIKRVYDAPAADDGWRVLVDRLWPRGIGKDEARIDTWLKDVAPSNELRKRFHARPELWDAFCSAYAAEVAGQPALEALRQQVHERQVTLLYAARDIQHNNAVALARILEKAAPAHGRG</sequence>
<gene>
    <name evidence="1" type="ORF">QLQ15_08650</name>
</gene>
<comment type="caution">
    <text evidence="1">The sequence shown here is derived from an EMBL/GenBank/DDBJ whole genome shotgun (WGS) entry which is preliminary data.</text>
</comment>
<dbReference type="EMBL" id="JASGBI010000001">
    <property type="protein sequence ID" value="MDI9238982.1"/>
    <property type="molecule type" value="Genomic_DNA"/>
</dbReference>
<name>A0ABT6XFR6_9GAMM</name>
<dbReference type="RefSeq" id="WP_283212407.1">
    <property type="nucleotide sequence ID" value="NZ_JASGBI010000001.1"/>
</dbReference>
<dbReference type="Pfam" id="PF22752">
    <property type="entry name" value="DUF488-N3i"/>
    <property type="match status" value="1"/>
</dbReference>
<dbReference type="InterPro" id="IPR052552">
    <property type="entry name" value="YeaO-like"/>
</dbReference>